<feature type="compositionally biased region" description="Acidic residues" evidence="1">
    <location>
        <begin position="169"/>
        <end position="181"/>
    </location>
</feature>
<keyword evidence="4" id="KW-1185">Reference proteome</keyword>
<feature type="region of interest" description="Disordered" evidence="1">
    <location>
        <begin position="105"/>
        <end position="194"/>
    </location>
</feature>
<organism evidence="3 4">
    <name type="scientific">Coemansia reversa (strain ATCC 12441 / NRRL 1564)</name>
    <dbReference type="NCBI Taxonomy" id="763665"/>
    <lineage>
        <taxon>Eukaryota</taxon>
        <taxon>Fungi</taxon>
        <taxon>Fungi incertae sedis</taxon>
        <taxon>Zoopagomycota</taxon>
        <taxon>Kickxellomycotina</taxon>
        <taxon>Kickxellomycetes</taxon>
        <taxon>Kickxellales</taxon>
        <taxon>Kickxellaceae</taxon>
        <taxon>Coemansia</taxon>
    </lineage>
</organism>
<reference evidence="3 4" key="1">
    <citation type="journal article" date="2015" name="Genome Biol. Evol.">
        <title>Phylogenomic analyses indicate that early fungi evolved digesting cell walls of algal ancestors of land plants.</title>
        <authorList>
            <person name="Chang Y."/>
            <person name="Wang S."/>
            <person name="Sekimoto S."/>
            <person name="Aerts A.L."/>
            <person name="Choi C."/>
            <person name="Clum A."/>
            <person name="LaButti K.M."/>
            <person name="Lindquist E.A."/>
            <person name="Yee Ngan C."/>
            <person name="Ohm R.A."/>
            <person name="Salamov A.A."/>
            <person name="Grigoriev I.V."/>
            <person name="Spatafora J.W."/>
            <person name="Berbee M.L."/>
        </authorList>
    </citation>
    <scope>NUCLEOTIDE SEQUENCE [LARGE SCALE GENOMIC DNA]</scope>
    <source>
        <strain evidence="3 4">NRRL 1564</strain>
    </source>
</reference>
<proteinExistence type="predicted"/>
<dbReference type="EMBL" id="KZ303504">
    <property type="protein sequence ID" value="PIA15809.1"/>
    <property type="molecule type" value="Genomic_DNA"/>
</dbReference>
<evidence type="ECO:0000313" key="4">
    <source>
        <dbReference type="Proteomes" id="UP000242474"/>
    </source>
</evidence>
<name>A0A2G5B9W2_COERN</name>
<protein>
    <submittedName>
        <fullName evidence="3">Uncharacterized protein</fullName>
    </submittedName>
</protein>
<evidence type="ECO:0000256" key="2">
    <source>
        <dbReference type="SAM" id="SignalP"/>
    </source>
</evidence>
<keyword evidence="2" id="KW-0732">Signal</keyword>
<feature type="signal peptide" evidence="2">
    <location>
        <begin position="1"/>
        <end position="19"/>
    </location>
</feature>
<feature type="compositionally biased region" description="Low complexity" evidence="1">
    <location>
        <begin position="106"/>
        <end position="124"/>
    </location>
</feature>
<evidence type="ECO:0000256" key="1">
    <source>
        <dbReference type="SAM" id="MobiDB-lite"/>
    </source>
</evidence>
<dbReference type="OrthoDB" id="5592632at2759"/>
<dbReference type="AlphaFoldDB" id="A0A2G5B9W2"/>
<accession>A0A2G5B9W2</accession>
<sequence>MQLSKTFVAVAALAATTFAAIDWTSPTTIQCSKANWAQIKADADPLLPMASMILSPEQAAKLKELLNGSETFPETPTDEFLHALPEAIPPSLLESTAGKYISPCLETAAPGGEATPTEGGEEAPSVPEGGEEAPSVPEGGEEAPSVPEGGEEAPSVPEGGEEAPSVPEGGEDVSSEPEGGEEYSSAPIKCQPRY</sequence>
<dbReference type="Proteomes" id="UP000242474">
    <property type="component" value="Unassembled WGS sequence"/>
</dbReference>
<gene>
    <name evidence="3" type="ORF">COEREDRAFT_9046</name>
</gene>
<evidence type="ECO:0000313" key="3">
    <source>
        <dbReference type="EMBL" id="PIA15809.1"/>
    </source>
</evidence>
<feature type="chain" id="PRO_5013962485" evidence="2">
    <location>
        <begin position="20"/>
        <end position="194"/>
    </location>
</feature>